<evidence type="ECO:0000313" key="2">
    <source>
        <dbReference type="Proteomes" id="UP001153954"/>
    </source>
</evidence>
<sequence>MQISRQPHHYRLSSLIRHADDSIDNRRLNTACISESIRMEAVAIAAHAHAPCQLQQRPSDIANKTMRICRLRPRTTATVAWSSSQRTFKFR</sequence>
<gene>
    <name evidence="1" type="ORF">EEDITHA_LOCUS22640</name>
</gene>
<evidence type="ECO:0000313" key="1">
    <source>
        <dbReference type="EMBL" id="CAH2108732.1"/>
    </source>
</evidence>
<dbReference type="AlphaFoldDB" id="A0AAU9VBU2"/>
<name>A0AAU9VBU2_EUPED</name>
<accession>A0AAU9VBU2</accession>
<dbReference type="Proteomes" id="UP001153954">
    <property type="component" value="Unassembled WGS sequence"/>
</dbReference>
<keyword evidence="2" id="KW-1185">Reference proteome</keyword>
<proteinExistence type="predicted"/>
<comment type="caution">
    <text evidence="1">The sequence shown here is derived from an EMBL/GenBank/DDBJ whole genome shotgun (WGS) entry which is preliminary data.</text>
</comment>
<reference evidence="1" key="1">
    <citation type="submission" date="2022-03" db="EMBL/GenBank/DDBJ databases">
        <authorList>
            <person name="Tunstrom K."/>
        </authorList>
    </citation>
    <scope>NUCLEOTIDE SEQUENCE</scope>
</reference>
<organism evidence="1 2">
    <name type="scientific">Euphydryas editha</name>
    <name type="common">Edith's checkerspot</name>
    <dbReference type="NCBI Taxonomy" id="104508"/>
    <lineage>
        <taxon>Eukaryota</taxon>
        <taxon>Metazoa</taxon>
        <taxon>Ecdysozoa</taxon>
        <taxon>Arthropoda</taxon>
        <taxon>Hexapoda</taxon>
        <taxon>Insecta</taxon>
        <taxon>Pterygota</taxon>
        <taxon>Neoptera</taxon>
        <taxon>Endopterygota</taxon>
        <taxon>Lepidoptera</taxon>
        <taxon>Glossata</taxon>
        <taxon>Ditrysia</taxon>
        <taxon>Papilionoidea</taxon>
        <taxon>Nymphalidae</taxon>
        <taxon>Nymphalinae</taxon>
        <taxon>Euphydryas</taxon>
    </lineage>
</organism>
<dbReference type="EMBL" id="CAKOGL010000031">
    <property type="protein sequence ID" value="CAH2108732.1"/>
    <property type="molecule type" value="Genomic_DNA"/>
</dbReference>
<protein>
    <submittedName>
        <fullName evidence="1">Uncharacterized protein</fullName>
    </submittedName>
</protein>